<dbReference type="KEGG" id="abas:ACPOL_3955"/>
<evidence type="ECO:0000313" key="1">
    <source>
        <dbReference type="EMBL" id="AXC13234.1"/>
    </source>
</evidence>
<reference evidence="1 2" key="1">
    <citation type="journal article" date="2018" name="Front. Microbiol.">
        <title>Hydrolytic Capabilities as a Key to Environmental Success: Chitinolytic and Cellulolytic Acidobacteria From Acidic Sub-arctic Soils and Boreal Peatlands.</title>
        <authorList>
            <person name="Belova S.E."/>
            <person name="Ravin N.V."/>
            <person name="Pankratov T.A."/>
            <person name="Rakitin A.L."/>
            <person name="Ivanova A.A."/>
            <person name="Beletsky A.V."/>
            <person name="Mardanov A.V."/>
            <person name="Sinninghe Damste J.S."/>
            <person name="Dedysh S.N."/>
        </authorList>
    </citation>
    <scope>NUCLEOTIDE SEQUENCE [LARGE SCALE GENOMIC DNA]</scope>
    <source>
        <strain evidence="1 2">SBC82</strain>
    </source>
</reference>
<dbReference type="EMBL" id="CP030840">
    <property type="protein sequence ID" value="AXC13234.1"/>
    <property type="molecule type" value="Genomic_DNA"/>
</dbReference>
<protein>
    <submittedName>
        <fullName evidence="1">Uncharacterized protein</fullName>
    </submittedName>
</protein>
<evidence type="ECO:0000313" key="2">
    <source>
        <dbReference type="Proteomes" id="UP000253606"/>
    </source>
</evidence>
<sequence length="41" mass="4513">MVGLDLTVTTTAELALLWFVTSLPMLAKIRFPTSSDYLPIS</sequence>
<keyword evidence="2" id="KW-1185">Reference proteome</keyword>
<dbReference type="Proteomes" id="UP000253606">
    <property type="component" value="Chromosome"/>
</dbReference>
<gene>
    <name evidence="1" type="ORF">ACPOL_3955</name>
</gene>
<organism evidence="1 2">
    <name type="scientific">Acidisarcina polymorpha</name>
    <dbReference type="NCBI Taxonomy" id="2211140"/>
    <lineage>
        <taxon>Bacteria</taxon>
        <taxon>Pseudomonadati</taxon>
        <taxon>Acidobacteriota</taxon>
        <taxon>Terriglobia</taxon>
        <taxon>Terriglobales</taxon>
        <taxon>Acidobacteriaceae</taxon>
        <taxon>Acidisarcina</taxon>
    </lineage>
</organism>
<accession>A0A2Z5G351</accession>
<proteinExistence type="predicted"/>
<name>A0A2Z5G351_9BACT</name>
<dbReference type="AlphaFoldDB" id="A0A2Z5G351"/>